<evidence type="ECO:0000256" key="2">
    <source>
        <dbReference type="ARBA" id="ARBA00022729"/>
    </source>
</evidence>
<comment type="caution">
    <text evidence="8">The sequence shown here is derived from an EMBL/GenBank/DDBJ whole genome shotgun (WGS) entry which is preliminary data.</text>
</comment>
<evidence type="ECO:0000256" key="6">
    <source>
        <dbReference type="SAM" id="MobiDB-lite"/>
    </source>
</evidence>
<keyword evidence="1" id="KW-1003">Cell membrane</keyword>
<keyword evidence="4" id="KW-0564">Palmitate</keyword>
<keyword evidence="5" id="KW-0449">Lipoprotein</keyword>
<keyword evidence="2 7" id="KW-0732">Signal</keyword>
<dbReference type="PANTHER" id="PTHR43649">
    <property type="entry name" value="ARABINOSE-BINDING PROTEIN-RELATED"/>
    <property type="match status" value="1"/>
</dbReference>
<dbReference type="EMBL" id="AORV01000027">
    <property type="protein sequence ID" value="EMS72471.1"/>
    <property type="molecule type" value="Genomic_DNA"/>
</dbReference>
<dbReference type="Pfam" id="PF13416">
    <property type="entry name" value="SBP_bac_8"/>
    <property type="match status" value="1"/>
</dbReference>
<evidence type="ECO:0000313" key="8">
    <source>
        <dbReference type="EMBL" id="EMS72471.1"/>
    </source>
</evidence>
<proteinExistence type="predicted"/>
<dbReference type="eggNOG" id="COG1653">
    <property type="taxonomic scope" value="Bacteria"/>
</dbReference>
<accession>S0FQ43</accession>
<feature type="region of interest" description="Disordered" evidence="6">
    <location>
        <begin position="30"/>
        <end position="60"/>
    </location>
</feature>
<dbReference type="SUPFAM" id="SSF53850">
    <property type="entry name" value="Periplasmic binding protein-like II"/>
    <property type="match status" value="1"/>
</dbReference>
<organism evidence="8 9">
    <name type="scientific">Ruminiclostridium cellobioparum subsp. termitidis CT1112</name>
    <dbReference type="NCBI Taxonomy" id="1195236"/>
    <lineage>
        <taxon>Bacteria</taxon>
        <taxon>Bacillati</taxon>
        <taxon>Bacillota</taxon>
        <taxon>Clostridia</taxon>
        <taxon>Eubacteriales</taxon>
        <taxon>Oscillospiraceae</taxon>
        <taxon>Ruminiclostridium</taxon>
    </lineage>
</organism>
<gene>
    <name evidence="8" type="ORF">CTER_1610</name>
</gene>
<dbReference type="Proteomes" id="UP000014155">
    <property type="component" value="Unassembled WGS sequence"/>
</dbReference>
<keyword evidence="3" id="KW-0472">Membrane</keyword>
<sequence>MNKNLNFRKVVSLTAAIAMTVTMLAGCGSNNEQAAQSSGQAQTTTSTAAESTAAESTSQTGALKGEITQWVWGDYEKKGAVDFTKTYPDIKVNYVMVPQNDYVKKLQTTAASNGDMPDVANLEMTARGSLANLDIWEKLDAAPYNLNKDDLVPFAIPISQNKKGDIVCVQIDNCVGGYAYNRELAKKYFGTDDPAELEKVLTNWDVFVQKGKEISEKSGGKNFLFAGSDDAYYALIGLYTKEPWVQDKKLNLDTTVLPTMKYIEQMIKDKALGKYVMWTPAWNSSFASNTVVFYAAPTWFVPFVMKANDKDANGKYGLITPPNGGYSWGGTAYGIPKESKNKELAWTYIKWFTMSREGSEGFFRTQGTPTLYSKVYDTDLYTNDANKDPYFGGQNIMQKYMEIAKNPNTQTRPMTEYDAGIYDSIVVVLRAMDTGLSADQALPKLKADIIKKFPELQQ</sequence>
<protein>
    <submittedName>
        <fullName evidence="8">ABC-type sugar transport system, periplasmic component</fullName>
    </submittedName>
</protein>
<dbReference type="InterPro" id="IPR050490">
    <property type="entry name" value="Bact_solute-bd_prot1"/>
</dbReference>
<dbReference type="RefSeq" id="WP_004625188.1">
    <property type="nucleotide sequence ID" value="NZ_AORV01000027.1"/>
</dbReference>
<feature type="compositionally biased region" description="Low complexity" evidence="6">
    <location>
        <begin position="33"/>
        <end position="60"/>
    </location>
</feature>
<evidence type="ECO:0000256" key="3">
    <source>
        <dbReference type="ARBA" id="ARBA00023136"/>
    </source>
</evidence>
<feature type="chain" id="PRO_5038805769" evidence="7">
    <location>
        <begin position="26"/>
        <end position="458"/>
    </location>
</feature>
<evidence type="ECO:0000256" key="4">
    <source>
        <dbReference type="ARBA" id="ARBA00023139"/>
    </source>
</evidence>
<dbReference type="PANTHER" id="PTHR43649:SF33">
    <property type="entry name" value="POLYGALACTURONAN_RHAMNOGALACTURONAN-BINDING PROTEIN YTCQ"/>
    <property type="match status" value="1"/>
</dbReference>
<reference evidence="8 9" key="1">
    <citation type="journal article" date="2013" name="Genome Announc.">
        <title>Draft Genome Sequence of the Cellulolytic, Mesophilic, Anaerobic Bacterium Clostridium termitidis Strain CT1112 (DSM 5398).</title>
        <authorList>
            <person name="Lal S."/>
            <person name="Ramachandran U."/>
            <person name="Zhang X."/>
            <person name="Munir R."/>
            <person name="Sparling R."/>
            <person name="Levin D.B."/>
        </authorList>
    </citation>
    <scope>NUCLEOTIDE SEQUENCE [LARGE SCALE GENOMIC DNA]</scope>
    <source>
        <strain evidence="8 9">CT1112</strain>
    </source>
</reference>
<dbReference type="PROSITE" id="PS51257">
    <property type="entry name" value="PROKAR_LIPOPROTEIN"/>
    <property type="match status" value="1"/>
</dbReference>
<keyword evidence="8" id="KW-0762">Sugar transport</keyword>
<evidence type="ECO:0000256" key="1">
    <source>
        <dbReference type="ARBA" id="ARBA00022475"/>
    </source>
</evidence>
<dbReference type="STRING" id="1195236.CTER_1610"/>
<dbReference type="Gene3D" id="3.40.190.10">
    <property type="entry name" value="Periplasmic binding protein-like II"/>
    <property type="match status" value="1"/>
</dbReference>
<evidence type="ECO:0000256" key="5">
    <source>
        <dbReference type="ARBA" id="ARBA00023288"/>
    </source>
</evidence>
<dbReference type="PATRIC" id="fig|1195236.3.peg.1936"/>
<evidence type="ECO:0000256" key="7">
    <source>
        <dbReference type="SAM" id="SignalP"/>
    </source>
</evidence>
<dbReference type="InterPro" id="IPR006059">
    <property type="entry name" value="SBP"/>
</dbReference>
<name>S0FQ43_RUMCE</name>
<keyword evidence="8" id="KW-0813">Transport</keyword>
<feature type="signal peptide" evidence="7">
    <location>
        <begin position="1"/>
        <end position="25"/>
    </location>
</feature>
<evidence type="ECO:0000313" key="9">
    <source>
        <dbReference type="Proteomes" id="UP000014155"/>
    </source>
</evidence>
<keyword evidence="9" id="KW-1185">Reference proteome</keyword>
<dbReference type="AlphaFoldDB" id="S0FQ43"/>